<evidence type="ECO:0000256" key="1">
    <source>
        <dbReference type="SAM" id="MobiDB-lite"/>
    </source>
</evidence>
<dbReference type="EMBL" id="JACAGC010000024">
    <property type="protein sequence ID" value="KAF6280973.1"/>
    <property type="molecule type" value="Genomic_DNA"/>
</dbReference>
<protein>
    <submittedName>
        <fullName evidence="2">Uncharacterized protein</fullName>
    </submittedName>
</protein>
<accession>A0A7J7RXY3</accession>
<feature type="region of interest" description="Disordered" evidence="1">
    <location>
        <begin position="34"/>
        <end position="75"/>
    </location>
</feature>
<name>A0A7J7RXY3_RHIFE</name>
<evidence type="ECO:0000313" key="3">
    <source>
        <dbReference type="Proteomes" id="UP000585614"/>
    </source>
</evidence>
<evidence type="ECO:0000313" key="2">
    <source>
        <dbReference type="EMBL" id="KAF6280973.1"/>
    </source>
</evidence>
<sequence>MKQKDQPPPSPTTGDKLWETVEALAIVRSRCYDRIGPAPSYRPDPDHCSRDSPQPMPEAEGRVRMPPQPRPPGSRFEIPLRVSDLHCSWHRGVNVISSDVQQKHGTLESVCYTFTMYTSFSGSVYSRPYA</sequence>
<dbReference type="AlphaFoldDB" id="A0A7J7RXY3"/>
<reference evidence="2 3" key="1">
    <citation type="journal article" date="2020" name="Nature">
        <title>Six reference-quality genomes reveal evolution of bat adaptations.</title>
        <authorList>
            <person name="Jebb D."/>
            <person name="Huang Z."/>
            <person name="Pippel M."/>
            <person name="Hughes G.M."/>
            <person name="Lavrichenko K."/>
            <person name="Devanna P."/>
            <person name="Winkler S."/>
            <person name="Jermiin L.S."/>
            <person name="Skirmuntt E.C."/>
            <person name="Katzourakis A."/>
            <person name="Burkitt-Gray L."/>
            <person name="Ray D.A."/>
            <person name="Sullivan K.A.M."/>
            <person name="Roscito J.G."/>
            <person name="Kirilenko B.M."/>
            <person name="Davalos L.M."/>
            <person name="Corthals A.P."/>
            <person name="Power M.L."/>
            <person name="Jones G."/>
            <person name="Ransome R.D."/>
            <person name="Dechmann D.K.N."/>
            <person name="Locatelli A.G."/>
            <person name="Puechmaille S.J."/>
            <person name="Fedrigo O."/>
            <person name="Jarvis E.D."/>
            <person name="Hiller M."/>
            <person name="Vernes S.C."/>
            <person name="Myers E.W."/>
            <person name="Teeling E.C."/>
        </authorList>
    </citation>
    <scope>NUCLEOTIDE SEQUENCE [LARGE SCALE GENOMIC DNA]</scope>
    <source>
        <strain evidence="2">MRhiFer1</strain>
        <tissue evidence="2">Lung</tissue>
    </source>
</reference>
<comment type="caution">
    <text evidence="2">The sequence shown here is derived from an EMBL/GenBank/DDBJ whole genome shotgun (WGS) entry which is preliminary data.</text>
</comment>
<organism evidence="2 3">
    <name type="scientific">Rhinolophus ferrumequinum</name>
    <name type="common">Greater horseshoe bat</name>
    <dbReference type="NCBI Taxonomy" id="59479"/>
    <lineage>
        <taxon>Eukaryota</taxon>
        <taxon>Metazoa</taxon>
        <taxon>Chordata</taxon>
        <taxon>Craniata</taxon>
        <taxon>Vertebrata</taxon>
        <taxon>Euteleostomi</taxon>
        <taxon>Mammalia</taxon>
        <taxon>Eutheria</taxon>
        <taxon>Laurasiatheria</taxon>
        <taxon>Chiroptera</taxon>
        <taxon>Yinpterochiroptera</taxon>
        <taxon>Rhinolophoidea</taxon>
        <taxon>Rhinolophidae</taxon>
        <taxon>Rhinolophinae</taxon>
        <taxon>Rhinolophus</taxon>
    </lineage>
</organism>
<proteinExistence type="predicted"/>
<dbReference type="Proteomes" id="UP000585614">
    <property type="component" value="Unassembled WGS sequence"/>
</dbReference>
<gene>
    <name evidence="2" type="ORF">mRhiFer1_009335</name>
</gene>